<dbReference type="InterPro" id="IPR011009">
    <property type="entry name" value="Kinase-like_dom_sf"/>
</dbReference>
<keyword evidence="6 11" id="KW-0418">Kinase</keyword>
<keyword evidence="3 11" id="KW-0808">Transferase</keyword>
<dbReference type="SMART" id="SM01343">
    <property type="entry name" value="FATC"/>
    <property type="match status" value="1"/>
</dbReference>
<feature type="region of interest" description="Disordered" evidence="12">
    <location>
        <begin position="847"/>
        <end position="873"/>
    </location>
</feature>
<dbReference type="InterPro" id="IPR011989">
    <property type="entry name" value="ARM-like"/>
</dbReference>
<sequence>MLKHQLKERDVDGITAILSRLQSKDAYVRELAAMDLHASVATLARELTSETFARFLSDLTPRLQGLLQSTSLVDQLGGIAAVDALIPVASEAQIIRFANYLRSFFVTCESKAGLRAASWTLGRLASSTENGISGTLVAAFVDFEVKRAFEWLTNPCFQANHRRLAACMVLQALASAVPTLFHVNLTTFFVAIWPAIRDPRVDVRDAATDALAACLQLISMRQTRHRVQWYCKIYDQVQDGLHVVKGSSSVVMTKSPAWESIHGSLLVIGQLVQNTGSFMVPRFREVCDIVLCYKDAKDKLVARSVCLLLPQLAAYCPDAFVRHYLSVCVVHLMKRVTTFLSVSERGIAFSALGELALAVGDHLVPQLPSIIELLQDGMKKSKYFCIETLLCAAHFTKACTVAIEPYLPSLLEQMMAGGLNEALIEALTEIVQTVPAVKTWVQERLLHEIALVLQRPASTTLDDPRKGGGFSTFSLPFRSSDKPDETKEVGGSNPHSDAMLLLSLNTLGHFDFRGPFSILPFVQDHVSMFLYYPDVSVRKQAVTTCATLCHPDPALPKRGRSGQVVDHMLQMLLQVGLTDQDWTVRKTVVEALQPPFDEWLAQESHVNLLFYLVNDEQAEIRELTMQVLDRLAGRNPAYILPLLRRVLIQLLTELEHALDLRMMEESTRLLSKLIRGSQHLVEPYLSRVLDVLLPKLKLQGNPNFSSAVLTALGALSLAVQTQMAPFEGMLLPLILDALQDHSSLSKRHVALVTLGQLTTSTGNVVQPYVTYPKVLHVLLDLLQHTAATPWSLRREAMKTMGILGALDPYKYKFCVARASTLEIPDKQPTPLPSTQDEEKQQIELQLFTAPPVGTRRHPSPPPNPETSAEEDPMHLALQSAPASPPLSVADEAYFPTVAIHALLGILREPSLAVHHYGVIQAIMFIFKSLSLQCVQFLPAIMPPFLHVLDKGEPRLRHSLFLQVTTLTSIVQSHLSPFFPAMVTLMLRHWRSHLSPILQLIEKMARAAPSEFKQTYFPLLLPRLLEVLQPQQQNPPNNDLSPSPLHHASTAAAAALPAAAALSSGATSDPLHHAAPGTMGSDLMESPENSGMLVSSVQIQVVHVLLVSGPAVEDSVFVLMPALIRLLEHADTPWEAKTWIVGLLAHLTLLGQSFEHYIGPRLLLVLHRMVKLNADKTRKFTDAAVYCLGAIAYQLQDGWLSYKSLVDSTLSQISSPDHVAAIQSWSDVLNTPNQRISIEMVQRQVLSAELKGWYTAAASAPPSPESPNANAIHVNQANLKRAWEASQRSTKEDWLEWMRRFSIELLRESPSAALRSCCSLAQAYNPLARALFNSAFVSCWNQLFEQYQDYLVRALETAFQSDTIPAEILQTLLNLAEFMEHDVEALPIDIRELGELAQKCHAYAKALHYKELEFHTSPSTCIEALISINNQVGQPEAAVGILKYAQLHHKSVIHVKESWFEKLQDWDNALDLYNVKLQETPNDLDACTGKMRCLEALGEWDQLAELARQVWDTVDPVTRGLKDESLVKTVALLGARACWWLRDWSTMEQYVGGVLATGPSMGSLTGTPSSGDSELNGLCALYKSVLAVHHNQFEDAQVWIDTTRKELDATLGALVGESYLRAYHTMITLQQLSELEEIVAYKKMCISKPEDAPLLKRHMVAMWSNRLAGCKRVVDVWQHVLAVRSLVLSPHEDVATWLQFASLCRQSNHLALSLKVFTHALSVTRQRDQIDDWRTAFTPVGFASLGYSQHDPYRIAFAYLKHLWAVGDKSKALNELGSLVQSLSARRPGTSTHAHDLVKCQLKWAEWQMAIHDQQLDKVSIPAVLSALKTSTELDPTSYKAWHAWALMNFHVVDHQPAAKTAPDDSYVVSAIEGFFRSIALGRSRWAANVQQDILRVLTLWFAHGHKHDVHTALNAGFQSVNIETWLIVIPQLIARIHSPHPRIQSQLHRLLCAIGSQHPHALIYPLSVALKSPLEVRQKAAEAIMHVMRKSYVNLVEEALLVSRELIRVAILWHEMWHEGLEEASRLYFGEHDVEGMMAVLQPLHVMMDKGPETLREVSFNQAFGRDLKEAYEWIQRYLNPQLGANEADLNRAWDLYYYVFRRINKQLPQLTTLELQYVSPNLLQARNLQLAVPGTYRAGHDIIKIGSFVPTMLVMTSKQRPRRITIHGSNGLEYMFLLKGHEDLRQDERVTQLFGLVNALLINDRTTSKKDLKITRYPVIPLSHNAGIVGWVPNCDTLHQLIRDYREARKILLNIEHRLMLQMAPDYDVLSLMQKVEVFEYALENTAGQDLYKVLWLKSENSEIWLDRRTNYTRSLAAMSMVGYILGLGDRHPSNLMLHRFTGTIVHIDFGDCFEVAMHREKYPEKIPFRLTRMLTNAMEVSGIEGNFRFSCEAVMQVLRDNQHSLMAMLEAFVHDPLICWRLLAPNVSPPRLHDNNHPTDDAPPRREMRDRRPSMAMASLAMMQQNDATTSTTSTTTSTTSIHMEMSQLAASIGVSRSIAASAAVDVHGNPSVSSSQVDLELRRSHRERELVNALGPEGAGAPREALNEKAVAVTRRVQSKLTGRDFFDDDSEPLNVAAQVQRLITQAASHENLCQCYIGWCPFW</sequence>
<gene>
    <name evidence="16" type="ORF">H257_15192</name>
</gene>
<dbReference type="GO" id="GO:0005524">
    <property type="term" value="F:ATP binding"/>
    <property type="evidence" value="ECO:0007669"/>
    <property type="project" value="UniProtKB-KW"/>
</dbReference>
<organism evidence="16">
    <name type="scientific">Aphanomyces astaci</name>
    <name type="common">Crayfish plague agent</name>
    <dbReference type="NCBI Taxonomy" id="112090"/>
    <lineage>
        <taxon>Eukaryota</taxon>
        <taxon>Sar</taxon>
        <taxon>Stramenopiles</taxon>
        <taxon>Oomycota</taxon>
        <taxon>Saprolegniomycetes</taxon>
        <taxon>Saprolegniales</taxon>
        <taxon>Verrucalvaceae</taxon>
        <taxon>Aphanomyces</taxon>
    </lineage>
</organism>
<keyword evidence="8" id="KW-0131">Cell cycle</keyword>
<feature type="domain" description="FAT" evidence="14">
    <location>
        <begin position="1391"/>
        <end position="1972"/>
    </location>
</feature>
<dbReference type="EC" id="2.7.11.1" evidence="11"/>
<keyword evidence="7 11" id="KW-0067">ATP-binding</keyword>
<dbReference type="Pfam" id="PF02260">
    <property type="entry name" value="FATC"/>
    <property type="match status" value="1"/>
</dbReference>
<evidence type="ECO:0000313" key="16">
    <source>
        <dbReference type="EMBL" id="ETV69049.1"/>
    </source>
</evidence>
<dbReference type="PROSITE" id="PS00915">
    <property type="entry name" value="PI3_4_KINASE_1"/>
    <property type="match status" value="1"/>
</dbReference>
<dbReference type="Pfam" id="PF23593">
    <property type="entry name" value="HEAT_ATR"/>
    <property type="match status" value="1"/>
</dbReference>
<dbReference type="GO" id="GO:0004674">
    <property type="term" value="F:protein serine/threonine kinase activity"/>
    <property type="evidence" value="ECO:0007669"/>
    <property type="project" value="UniProtKB-KW"/>
</dbReference>
<dbReference type="GeneID" id="20817188"/>
<dbReference type="FunFam" id="1.20.120.150:FF:000001">
    <property type="entry name" value="Serine/threonine-protein kinase TOR"/>
    <property type="match status" value="1"/>
</dbReference>
<dbReference type="GO" id="GO:0031929">
    <property type="term" value="P:TOR signaling"/>
    <property type="evidence" value="ECO:0007669"/>
    <property type="project" value="TreeGrafter"/>
</dbReference>
<dbReference type="Pfam" id="PF08771">
    <property type="entry name" value="FRB_dom"/>
    <property type="match status" value="1"/>
</dbReference>
<dbReference type="SUPFAM" id="SSF47212">
    <property type="entry name" value="FKBP12-rapamycin-binding domain of FKBP-rapamycin-associated protein (FRAP)"/>
    <property type="match status" value="1"/>
</dbReference>
<dbReference type="PANTHER" id="PTHR11139:SF9">
    <property type="entry name" value="SERINE_THREONINE-PROTEIN KINASE MTOR"/>
    <property type="match status" value="1"/>
</dbReference>
<feature type="compositionally biased region" description="Basic and acidic residues" evidence="12">
    <location>
        <begin position="2433"/>
        <end position="2453"/>
    </location>
</feature>
<dbReference type="VEuPathDB" id="FungiDB:H257_15192"/>
<evidence type="ECO:0000259" key="13">
    <source>
        <dbReference type="PROSITE" id="PS50290"/>
    </source>
</evidence>
<evidence type="ECO:0000256" key="7">
    <source>
        <dbReference type="ARBA" id="ARBA00022840"/>
    </source>
</evidence>
<accession>W4FQI3</accession>
<evidence type="ECO:0000259" key="14">
    <source>
        <dbReference type="PROSITE" id="PS51189"/>
    </source>
</evidence>
<dbReference type="SMART" id="SM01345">
    <property type="entry name" value="Rapamycin_bind"/>
    <property type="match status" value="1"/>
</dbReference>
<dbReference type="SUPFAM" id="SSF56112">
    <property type="entry name" value="Protein kinase-like (PK-like)"/>
    <property type="match status" value="1"/>
</dbReference>
<dbReference type="InterPro" id="IPR003151">
    <property type="entry name" value="PIK-rel_kinase_FAT"/>
</dbReference>
<dbReference type="PROSITE" id="PS00916">
    <property type="entry name" value="PI3_4_KINASE_2"/>
    <property type="match status" value="1"/>
</dbReference>
<dbReference type="CDD" id="cd05169">
    <property type="entry name" value="PIKKc_TOR"/>
    <property type="match status" value="1"/>
</dbReference>
<evidence type="ECO:0000256" key="6">
    <source>
        <dbReference type="ARBA" id="ARBA00022777"/>
    </source>
</evidence>
<keyword evidence="2 11" id="KW-0723">Serine/threonine-protein kinase</keyword>
<dbReference type="GO" id="GO:0031931">
    <property type="term" value="C:TORC1 complex"/>
    <property type="evidence" value="ECO:0007669"/>
    <property type="project" value="TreeGrafter"/>
</dbReference>
<dbReference type="Pfam" id="PF00454">
    <property type="entry name" value="PI3_PI4_kinase"/>
    <property type="match status" value="1"/>
</dbReference>
<evidence type="ECO:0000256" key="9">
    <source>
        <dbReference type="ARBA" id="ARBA00047899"/>
    </source>
</evidence>
<dbReference type="FunFam" id="1.10.1070.11:FF:000007">
    <property type="entry name" value="Serine/threonine-protein kinase TOR"/>
    <property type="match status" value="1"/>
</dbReference>
<dbReference type="EMBL" id="KI913180">
    <property type="protein sequence ID" value="ETV69050.1"/>
    <property type="molecule type" value="Genomic_DNA"/>
</dbReference>
<dbReference type="InterPro" id="IPR050517">
    <property type="entry name" value="DDR_Repair_Kinase"/>
</dbReference>
<dbReference type="InterPro" id="IPR018936">
    <property type="entry name" value="PI3/4_kinase_CS"/>
</dbReference>
<dbReference type="STRING" id="112090.W4FQI3"/>
<evidence type="ECO:0000256" key="3">
    <source>
        <dbReference type="ARBA" id="ARBA00022679"/>
    </source>
</evidence>
<reference evidence="16" key="1">
    <citation type="submission" date="2013-12" db="EMBL/GenBank/DDBJ databases">
        <title>The Genome Sequence of Aphanomyces astaci APO3.</title>
        <authorList>
            <consortium name="The Broad Institute Genomics Platform"/>
            <person name="Russ C."/>
            <person name="Tyler B."/>
            <person name="van West P."/>
            <person name="Dieguez-Uribeondo J."/>
            <person name="Young S.K."/>
            <person name="Zeng Q."/>
            <person name="Gargeya S."/>
            <person name="Fitzgerald M."/>
            <person name="Abouelleil A."/>
            <person name="Alvarado L."/>
            <person name="Chapman S.B."/>
            <person name="Gainer-Dewar J."/>
            <person name="Goldberg J."/>
            <person name="Griggs A."/>
            <person name="Gujja S."/>
            <person name="Hansen M."/>
            <person name="Howarth C."/>
            <person name="Imamovic A."/>
            <person name="Ireland A."/>
            <person name="Larimer J."/>
            <person name="McCowan C."/>
            <person name="Murphy C."/>
            <person name="Pearson M."/>
            <person name="Poon T.W."/>
            <person name="Priest M."/>
            <person name="Roberts A."/>
            <person name="Saif S."/>
            <person name="Shea T."/>
            <person name="Sykes S."/>
            <person name="Wortman J."/>
            <person name="Nusbaum C."/>
            <person name="Birren B."/>
        </authorList>
    </citation>
    <scope>NUCLEOTIDE SEQUENCE [LARGE SCALE GENOMIC DNA]</scope>
    <source>
        <strain evidence="16">APO3</strain>
    </source>
</reference>
<name>W4FQI3_APHAT</name>
<dbReference type="GO" id="GO:0031932">
    <property type="term" value="C:TORC2 complex"/>
    <property type="evidence" value="ECO:0007669"/>
    <property type="project" value="TreeGrafter"/>
</dbReference>
<dbReference type="Gene3D" id="1.20.120.150">
    <property type="entry name" value="FKBP12-rapamycin binding domain"/>
    <property type="match status" value="1"/>
</dbReference>
<comment type="catalytic activity">
    <reaction evidence="9 11">
        <text>L-threonyl-[protein] + ATP = O-phospho-L-threonyl-[protein] + ADP + H(+)</text>
        <dbReference type="Rhea" id="RHEA:46608"/>
        <dbReference type="Rhea" id="RHEA-COMP:11060"/>
        <dbReference type="Rhea" id="RHEA-COMP:11605"/>
        <dbReference type="ChEBI" id="CHEBI:15378"/>
        <dbReference type="ChEBI" id="CHEBI:30013"/>
        <dbReference type="ChEBI" id="CHEBI:30616"/>
        <dbReference type="ChEBI" id="CHEBI:61977"/>
        <dbReference type="ChEBI" id="CHEBI:456216"/>
        <dbReference type="EC" id="2.7.11.1"/>
    </reaction>
</comment>
<dbReference type="GO" id="GO:0005737">
    <property type="term" value="C:cytoplasm"/>
    <property type="evidence" value="ECO:0007669"/>
    <property type="project" value="TreeGrafter"/>
</dbReference>
<feature type="domain" description="FATC" evidence="15">
    <location>
        <begin position="2575"/>
        <end position="2607"/>
    </location>
</feature>
<dbReference type="SMART" id="SM00146">
    <property type="entry name" value="PI3Kc"/>
    <property type="match status" value="1"/>
</dbReference>
<dbReference type="InterPro" id="IPR014009">
    <property type="entry name" value="PIK_FAT"/>
</dbReference>
<keyword evidence="5 11" id="KW-0547">Nucleotide-binding</keyword>
<dbReference type="GO" id="GO:0005634">
    <property type="term" value="C:nucleus"/>
    <property type="evidence" value="ECO:0007669"/>
    <property type="project" value="TreeGrafter"/>
</dbReference>
<dbReference type="InterPro" id="IPR009076">
    <property type="entry name" value="FRB_dom"/>
</dbReference>
<evidence type="ECO:0000256" key="4">
    <source>
        <dbReference type="ARBA" id="ARBA00022737"/>
    </source>
</evidence>
<dbReference type="Pfam" id="PF02259">
    <property type="entry name" value="FAT"/>
    <property type="match status" value="1"/>
</dbReference>
<evidence type="ECO:0000256" key="11">
    <source>
        <dbReference type="RuleBase" id="RU364109"/>
    </source>
</evidence>
<proteinExistence type="inferred from homology"/>
<feature type="region of interest" description="Disordered" evidence="12">
    <location>
        <begin position="2431"/>
        <end position="2453"/>
    </location>
</feature>
<dbReference type="InterPro" id="IPR026683">
    <property type="entry name" value="TOR_cat"/>
</dbReference>
<evidence type="ECO:0000256" key="8">
    <source>
        <dbReference type="ARBA" id="ARBA00023306"/>
    </source>
</evidence>
<dbReference type="GO" id="GO:0044877">
    <property type="term" value="F:protein-containing complex binding"/>
    <property type="evidence" value="ECO:0007669"/>
    <property type="project" value="InterPro"/>
</dbReference>
<dbReference type="Gene3D" id="1.10.1070.11">
    <property type="entry name" value="Phosphatidylinositol 3-/4-kinase, catalytic domain"/>
    <property type="match status" value="1"/>
</dbReference>
<dbReference type="Gene3D" id="1.25.10.10">
    <property type="entry name" value="Leucine-rich Repeat Variant"/>
    <property type="match status" value="4"/>
</dbReference>
<dbReference type="OrthoDB" id="381190at2759"/>
<evidence type="ECO:0000256" key="10">
    <source>
        <dbReference type="ARBA" id="ARBA00048679"/>
    </source>
</evidence>
<dbReference type="FunFam" id="3.30.1010.10:FF:000006">
    <property type="entry name" value="Serine/threonine-protein kinase TOR"/>
    <property type="match status" value="1"/>
</dbReference>
<evidence type="ECO:0000256" key="2">
    <source>
        <dbReference type="ARBA" id="ARBA00022527"/>
    </source>
</evidence>
<dbReference type="SUPFAM" id="SSF48371">
    <property type="entry name" value="ARM repeat"/>
    <property type="match status" value="2"/>
</dbReference>
<dbReference type="PROSITE" id="PS51190">
    <property type="entry name" value="FATC"/>
    <property type="match status" value="1"/>
</dbReference>
<dbReference type="InterPro" id="IPR003152">
    <property type="entry name" value="FATC_dom"/>
</dbReference>
<dbReference type="Gene3D" id="3.30.1010.10">
    <property type="entry name" value="Phosphatidylinositol 3-kinase Catalytic Subunit, Chain A, domain 4"/>
    <property type="match status" value="1"/>
</dbReference>
<dbReference type="InterPro" id="IPR036940">
    <property type="entry name" value="PI3/4_kinase_cat_sf"/>
</dbReference>
<evidence type="ECO:0000259" key="15">
    <source>
        <dbReference type="PROSITE" id="PS51190"/>
    </source>
</evidence>
<dbReference type="InterPro" id="IPR036738">
    <property type="entry name" value="FRB_sf"/>
</dbReference>
<dbReference type="InterPro" id="IPR000403">
    <property type="entry name" value="PI3/4_kinase_cat_dom"/>
</dbReference>
<dbReference type="SMART" id="SM01346">
    <property type="entry name" value="DUF3385"/>
    <property type="match status" value="1"/>
</dbReference>
<evidence type="ECO:0000256" key="5">
    <source>
        <dbReference type="ARBA" id="ARBA00022741"/>
    </source>
</evidence>
<keyword evidence="4" id="KW-0677">Repeat</keyword>
<dbReference type="InterPro" id="IPR024585">
    <property type="entry name" value="mTOR_dom"/>
</dbReference>
<dbReference type="RefSeq" id="XP_009841509.1">
    <property type="nucleotide sequence ID" value="XM_009843207.1"/>
</dbReference>
<protein>
    <recommendedName>
        <fullName evidence="11">Serine/threonine-protein kinase TOR</fullName>
        <ecNumber evidence="11">2.7.11.1</ecNumber>
    </recommendedName>
</protein>
<dbReference type="RefSeq" id="XP_009841508.1">
    <property type="nucleotide sequence ID" value="XM_009843206.1"/>
</dbReference>
<feature type="domain" description="PI3K/PI4K catalytic" evidence="13">
    <location>
        <begin position="2149"/>
        <end position="2462"/>
    </location>
</feature>
<dbReference type="InterPro" id="IPR057564">
    <property type="entry name" value="HEAT_ATR"/>
</dbReference>
<comment type="similarity">
    <text evidence="1 11">Belongs to the PI3/PI4-kinase family.</text>
</comment>
<dbReference type="GO" id="GO:0016242">
    <property type="term" value="P:negative regulation of macroautophagy"/>
    <property type="evidence" value="ECO:0007669"/>
    <property type="project" value="TreeGrafter"/>
</dbReference>
<dbReference type="PANTHER" id="PTHR11139">
    <property type="entry name" value="ATAXIA TELANGIECTASIA MUTATED ATM -RELATED"/>
    <property type="match status" value="1"/>
</dbReference>
<dbReference type="Pfam" id="PF11865">
    <property type="entry name" value="mTOR_dom"/>
    <property type="match status" value="1"/>
</dbReference>
<dbReference type="InterPro" id="IPR016024">
    <property type="entry name" value="ARM-type_fold"/>
</dbReference>
<dbReference type="PROSITE" id="PS50290">
    <property type="entry name" value="PI3_4_KINASE_3"/>
    <property type="match status" value="1"/>
</dbReference>
<dbReference type="EMBL" id="KI913180">
    <property type="protein sequence ID" value="ETV69049.1"/>
    <property type="molecule type" value="Genomic_DNA"/>
</dbReference>
<evidence type="ECO:0000256" key="12">
    <source>
        <dbReference type="SAM" id="MobiDB-lite"/>
    </source>
</evidence>
<comment type="catalytic activity">
    <reaction evidence="10">
        <text>L-seryl-[protein] + ATP = O-phospho-L-seryl-[protein] + ADP + H(+)</text>
        <dbReference type="Rhea" id="RHEA:17989"/>
        <dbReference type="Rhea" id="RHEA-COMP:9863"/>
        <dbReference type="Rhea" id="RHEA-COMP:11604"/>
        <dbReference type="ChEBI" id="CHEBI:15378"/>
        <dbReference type="ChEBI" id="CHEBI:29999"/>
        <dbReference type="ChEBI" id="CHEBI:30616"/>
        <dbReference type="ChEBI" id="CHEBI:83421"/>
        <dbReference type="ChEBI" id="CHEBI:456216"/>
        <dbReference type="EC" id="2.7.11.1"/>
    </reaction>
</comment>
<dbReference type="PROSITE" id="PS51189">
    <property type="entry name" value="FAT"/>
    <property type="match status" value="1"/>
</dbReference>
<evidence type="ECO:0000256" key="1">
    <source>
        <dbReference type="ARBA" id="ARBA00011031"/>
    </source>
</evidence>